<proteinExistence type="predicted"/>
<dbReference type="EMBL" id="MQUA01000013">
    <property type="protein sequence ID" value="PQB06815.1"/>
    <property type="molecule type" value="Genomic_DNA"/>
</dbReference>
<keyword evidence="3" id="KW-1185">Reference proteome</keyword>
<organism evidence="2 3">
    <name type="scientific">Polaribacter filamentus</name>
    <dbReference type="NCBI Taxonomy" id="53483"/>
    <lineage>
        <taxon>Bacteria</taxon>
        <taxon>Pseudomonadati</taxon>
        <taxon>Bacteroidota</taxon>
        <taxon>Flavobacteriia</taxon>
        <taxon>Flavobacteriales</taxon>
        <taxon>Flavobacteriaceae</taxon>
    </lineage>
</organism>
<dbReference type="Proteomes" id="UP000239522">
    <property type="component" value="Unassembled WGS sequence"/>
</dbReference>
<dbReference type="OrthoDB" id="1202559at2"/>
<evidence type="ECO:0000313" key="2">
    <source>
        <dbReference type="EMBL" id="PQB06815.1"/>
    </source>
</evidence>
<evidence type="ECO:0000313" key="3">
    <source>
        <dbReference type="Proteomes" id="UP000239522"/>
    </source>
</evidence>
<protein>
    <recommendedName>
        <fullName evidence="1">Helix-turn-helix domain-containing protein</fullName>
    </recommendedName>
</protein>
<sequence length="78" mass="9079">MAYLNVSRSTMYRLRKKQHIPSTKIGHSPMYPKCLLNTFLINRAIRNVKEDTANRLLPPPFFKLVKPQISAQKKRVIA</sequence>
<evidence type="ECO:0000259" key="1">
    <source>
        <dbReference type="Pfam" id="PF12728"/>
    </source>
</evidence>
<dbReference type="AlphaFoldDB" id="A0A2S7KVZ3"/>
<dbReference type="InterPro" id="IPR041657">
    <property type="entry name" value="HTH_17"/>
</dbReference>
<gene>
    <name evidence="2" type="ORF">BST83_06345</name>
</gene>
<name>A0A2S7KVZ3_9FLAO</name>
<dbReference type="Pfam" id="PF12728">
    <property type="entry name" value="HTH_17"/>
    <property type="match status" value="1"/>
</dbReference>
<feature type="domain" description="Helix-turn-helix" evidence="1">
    <location>
        <begin position="2"/>
        <end position="33"/>
    </location>
</feature>
<comment type="caution">
    <text evidence="2">The sequence shown here is derived from an EMBL/GenBank/DDBJ whole genome shotgun (WGS) entry which is preliminary data.</text>
</comment>
<reference evidence="2 3" key="1">
    <citation type="submission" date="2016-11" db="EMBL/GenBank/DDBJ databases">
        <title>Trade-off between light-utilization and light-protection in marine flavobacteria.</title>
        <authorList>
            <person name="Kumagai Y."/>
        </authorList>
    </citation>
    <scope>NUCLEOTIDE SEQUENCE [LARGE SCALE GENOMIC DNA]</scope>
    <source>
        <strain evidence="2 3">ATCC 700397</strain>
    </source>
</reference>
<accession>A0A2S7KVZ3</accession>